<dbReference type="SUPFAM" id="SSF161098">
    <property type="entry name" value="MetI-like"/>
    <property type="match status" value="1"/>
</dbReference>
<dbReference type="PANTHER" id="PTHR42929">
    <property type="entry name" value="INNER MEMBRANE ABC TRANSPORTER PERMEASE PROTEIN YDCU-RELATED-RELATED"/>
    <property type="match status" value="1"/>
</dbReference>
<comment type="subcellular location">
    <subcellularLocation>
        <location evidence="1 8">Cell membrane</location>
        <topology evidence="1 8">Multi-pass membrane protein</topology>
    </subcellularLocation>
</comment>
<keyword evidence="11" id="KW-1185">Reference proteome</keyword>
<dbReference type="Pfam" id="PF00528">
    <property type="entry name" value="BPD_transp_1"/>
    <property type="match status" value="1"/>
</dbReference>
<keyword evidence="3 8" id="KW-0813">Transport</keyword>
<feature type="transmembrane region" description="Helical" evidence="8">
    <location>
        <begin position="219"/>
        <end position="241"/>
    </location>
</feature>
<dbReference type="Gene3D" id="1.10.3720.10">
    <property type="entry name" value="MetI-like"/>
    <property type="match status" value="1"/>
</dbReference>
<gene>
    <name evidence="10" type="ORF">SAMN02745775_101830</name>
</gene>
<accession>A0A1I3Y267</accession>
<feature type="transmembrane region" description="Helical" evidence="8">
    <location>
        <begin position="113"/>
        <end position="139"/>
    </location>
</feature>
<dbReference type="Proteomes" id="UP000199473">
    <property type="component" value="Unassembled WGS sequence"/>
</dbReference>
<dbReference type="OrthoDB" id="7915284at2"/>
<evidence type="ECO:0000256" key="8">
    <source>
        <dbReference type="RuleBase" id="RU363032"/>
    </source>
</evidence>
<evidence type="ECO:0000256" key="2">
    <source>
        <dbReference type="ARBA" id="ARBA00007069"/>
    </source>
</evidence>
<dbReference type="GO" id="GO:0055085">
    <property type="term" value="P:transmembrane transport"/>
    <property type="evidence" value="ECO:0007669"/>
    <property type="project" value="InterPro"/>
</dbReference>
<dbReference type="InterPro" id="IPR000515">
    <property type="entry name" value="MetI-like"/>
</dbReference>
<feature type="transmembrane region" description="Helical" evidence="8">
    <location>
        <begin position="159"/>
        <end position="186"/>
    </location>
</feature>
<proteinExistence type="inferred from homology"/>
<reference evidence="10 11" key="1">
    <citation type="submission" date="2016-10" db="EMBL/GenBank/DDBJ databases">
        <authorList>
            <person name="de Groot N.N."/>
        </authorList>
    </citation>
    <scope>NUCLEOTIDE SEQUENCE [LARGE SCALE GENOMIC DNA]</scope>
    <source>
        <strain evidence="10 11">DSM 19981</strain>
    </source>
</reference>
<evidence type="ECO:0000256" key="1">
    <source>
        <dbReference type="ARBA" id="ARBA00004651"/>
    </source>
</evidence>
<evidence type="ECO:0000256" key="5">
    <source>
        <dbReference type="ARBA" id="ARBA00022692"/>
    </source>
</evidence>
<dbReference type="PROSITE" id="PS50928">
    <property type="entry name" value="ABC_TM1"/>
    <property type="match status" value="1"/>
</dbReference>
<keyword evidence="5 8" id="KW-0812">Transmembrane</keyword>
<evidence type="ECO:0000256" key="7">
    <source>
        <dbReference type="ARBA" id="ARBA00023136"/>
    </source>
</evidence>
<dbReference type="STRING" id="1123062.SAMN02745775_101830"/>
<keyword evidence="6 8" id="KW-1133">Transmembrane helix</keyword>
<feature type="transmembrane region" description="Helical" evidence="8">
    <location>
        <begin position="261"/>
        <end position="287"/>
    </location>
</feature>
<evidence type="ECO:0000256" key="6">
    <source>
        <dbReference type="ARBA" id="ARBA00022989"/>
    </source>
</evidence>
<evidence type="ECO:0000256" key="4">
    <source>
        <dbReference type="ARBA" id="ARBA00022475"/>
    </source>
</evidence>
<keyword evidence="7 8" id="KW-0472">Membrane</keyword>
<evidence type="ECO:0000313" key="11">
    <source>
        <dbReference type="Proteomes" id="UP000199473"/>
    </source>
</evidence>
<name>A0A1I3Y267_9PROT</name>
<feature type="transmembrane region" description="Helical" evidence="8">
    <location>
        <begin position="77"/>
        <end position="101"/>
    </location>
</feature>
<dbReference type="CDD" id="cd06261">
    <property type="entry name" value="TM_PBP2"/>
    <property type="match status" value="1"/>
</dbReference>
<comment type="similarity">
    <text evidence="2">Belongs to the binding-protein-dependent transport system permease family. CysTW subfamily.</text>
</comment>
<sequence length="297" mass="31985">MSCHEGRVAARAAVRRLLPRLLLGLPAVALLTLFFVLPYVEMVAMSFRAPAFGQPFGSGHTLMHYGRALGDPIYTGALLRSLLTGALITALCLVISFPLALHLSRLQGRWHVVFYACIVSPLLIGVLVRNFGWMVLVAVDGPFNRWLLAAGLIERPFRVLFTQGLVVMALVHVFTPFMVLPIATALRNVRPELRDASASLGAGGWETFRRVTLPLSFPGVQAGVTLVFVLSVAAYVTPALLGGQGIAYMPAVVVRELIGSFAWPFGAALAVIMAASTLAVVTVFTLATHRLAERTRG</sequence>
<feature type="transmembrane region" description="Helical" evidence="8">
    <location>
        <begin position="21"/>
        <end position="40"/>
    </location>
</feature>
<dbReference type="EMBL" id="FOSQ01000001">
    <property type="protein sequence ID" value="SFK25356.1"/>
    <property type="molecule type" value="Genomic_DNA"/>
</dbReference>
<protein>
    <submittedName>
        <fullName evidence="10">Putative spermidine/putrescine transport system permease protein</fullName>
    </submittedName>
</protein>
<evidence type="ECO:0000256" key="3">
    <source>
        <dbReference type="ARBA" id="ARBA00022448"/>
    </source>
</evidence>
<keyword evidence="4" id="KW-1003">Cell membrane</keyword>
<dbReference type="GO" id="GO:0005886">
    <property type="term" value="C:plasma membrane"/>
    <property type="evidence" value="ECO:0007669"/>
    <property type="project" value="UniProtKB-SubCell"/>
</dbReference>
<dbReference type="AlphaFoldDB" id="A0A1I3Y267"/>
<evidence type="ECO:0000259" key="9">
    <source>
        <dbReference type="PROSITE" id="PS50928"/>
    </source>
</evidence>
<feature type="domain" description="ABC transmembrane type-1" evidence="9">
    <location>
        <begin position="78"/>
        <end position="284"/>
    </location>
</feature>
<evidence type="ECO:0000313" key="10">
    <source>
        <dbReference type="EMBL" id="SFK25356.1"/>
    </source>
</evidence>
<dbReference type="InterPro" id="IPR035906">
    <property type="entry name" value="MetI-like_sf"/>
</dbReference>
<organism evidence="10 11">
    <name type="scientific">Falsiroseomonas stagni DSM 19981</name>
    <dbReference type="NCBI Taxonomy" id="1123062"/>
    <lineage>
        <taxon>Bacteria</taxon>
        <taxon>Pseudomonadati</taxon>
        <taxon>Pseudomonadota</taxon>
        <taxon>Alphaproteobacteria</taxon>
        <taxon>Acetobacterales</taxon>
        <taxon>Roseomonadaceae</taxon>
        <taxon>Falsiroseomonas</taxon>
    </lineage>
</organism>
<dbReference type="PANTHER" id="PTHR42929:SF5">
    <property type="entry name" value="ABC TRANSPORTER PERMEASE PROTEIN"/>
    <property type="match status" value="1"/>
</dbReference>